<reference evidence="1" key="2">
    <citation type="submission" date="2025-05" db="UniProtKB">
        <authorList>
            <consortium name="EnsemblMetazoa"/>
        </authorList>
    </citation>
    <scope>IDENTIFICATION</scope>
    <source>
        <strain evidence="1">Foshan</strain>
    </source>
</reference>
<dbReference type="Pfam" id="PF14223">
    <property type="entry name" value="Retrotran_gag_2"/>
    <property type="match status" value="1"/>
</dbReference>
<dbReference type="PANTHER" id="PTHR35317">
    <property type="entry name" value="OS04G0629600 PROTEIN"/>
    <property type="match status" value="1"/>
</dbReference>
<dbReference type="EnsemblMetazoa" id="AALFPA23_002217.R1931">
    <property type="protein sequence ID" value="AALFPA23_002217.P1931"/>
    <property type="gene ID" value="AALFPA23_002217"/>
</dbReference>
<evidence type="ECO:0000313" key="1">
    <source>
        <dbReference type="EnsemblMetazoa" id="AALFPA23_002217.P1931"/>
    </source>
</evidence>
<evidence type="ECO:0000313" key="2">
    <source>
        <dbReference type="Proteomes" id="UP000069940"/>
    </source>
</evidence>
<evidence type="ECO:0008006" key="3">
    <source>
        <dbReference type="Google" id="ProtNLM"/>
    </source>
</evidence>
<dbReference type="Proteomes" id="UP000069940">
    <property type="component" value="Unassembled WGS sequence"/>
</dbReference>
<proteinExistence type="predicted"/>
<protein>
    <recommendedName>
        <fullName evidence="3">DUF4219 domain-containing protein</fullName>
    </recommendedName>
</protein>
<reference evidence="2" key="1">
    <citation type="journal article" date="2015" name="Proc. Natl. Acad. Sci. U.S.A.">
        <title>Genome sequence of the Asian Tiger mosquito, Aedes albopictus, reveals insights into its biology, genetics, and evolution.</title>
        <authorList>
            <person name="Chen X.G."/>
            <person name="Jiang X."/>
            <person name="Gu J."/>
            <person name="Xu M."/>
            <person name="Wu Y."/>
            <person name="Deng Y."/>
            <person name="Zhang C."/>
            <person name="Bonizzoni M."/>
            <person name="Dermauw W."/>
            <person name="Vontas J."/>
            <person name="Armbruster P."/>
            <person name="Huang X."/>
            <person name="Yang Y."/>
            <person name="Zhang H."/>
            <person name="He W."/>
            <person name="Peng H."/>
            <person name="Liu Y."/>
            <person name="Wu K."/>
            <person name="Chen J."/>
            <person name="Lirakis M."/>
            <person name="Topalis P."/>
            <person name="Van Leeuwen T."/>
            <person name="Hall A.B."/>
            <person name="Jiang X."/>
            <person name="Thorpe C."/>
            <person name="Mueller R.L."/>
            <person name="Sun C."/>
            <person name="Waterhouse R.M."/>
            <person name="Yan G."/>
            <person name="Tu Z.J."/>
            <person name="Fang X."/>
            <person name="James A.A."/>
        </authorList>
    </citation>
    <scope>NUCLEOTIDE SEQUENCE [LARGE SCALE GENOMIC DNA]</scope>
    <source>
        <strain evidence="2">Foshan</strain>
    </source>
</reference>
<organism evidence="1 2">
    <name type="scientific">Aedes albopictus</name>
    <name type="common">Asian tiger mosquito</name>
    <name type="synonym">Stegomyia albopicta</name>
    <dbReference type="NCBI Taxonomy" id="7160"/>
    <lineage>
        <taxon>Eukaryota</taxon>
        <taxon>Metazoa</taxon>
        <taxon>Ecdysozoa</taxon>
        <taxon>Arthropoda</taxon>
        <taxon>Hexapoda</taxon>
        <taxon>Insecta</taxon>
        <taxon>Pterygota</taxon>
        <taxon>Neoptera</taxon>
        <taxon>Endopterygota</taxon>
        <taxon>Diptera</taxon>
        <taxon>Nematocera</taxon>
        <taxon>Culicoidea</taxon>
        <taxon>Culicidae</taxon>
        <taxon>Culicinae</taxon>
        <taxon>Aedini</taxon>
        <taxon>Aedes</taxon>
        <taxon>Stegomyia</taxon>
    </lineage>
</organism>
<dbReference type="PANTHER" id="PTHR35317:SF29">
    <property type="entry name" value="CCHC-TYPE DOMAIN-CONTAINING PROTEIN"/>
    <property type="match status" value="1"/>
</dbReference>
<keyword evidence="2" id="KW-1185">Reference proteome</keyword>
<dbReference type="RefSeq" id="XP_062704546.1">
    <property type="nucleotide sequence ID" value="XM_062848562.1"/>
</dbReference>
<name>A0ABM1XRQ5_AEDAL</name>
<dbReference type="GeneID" id="134286871"/>
<accession>A0ABM1XRQ5</accession>
<sequence length="182" mass="21323">MTETKIAFDRLSDFNWLTWRFRMELMMMREDLWSTVKDPKPEPADITSACTRKDEKARALIGLALEDSQLSHIMDAVSAKEMWGKLKGYHILRRLCSMRLQEEENMSDHLMKALELVHRLPRMGEPLKEHLVVAIMLSSLPDSYSPLVTSFEGRPEEDLKLDYVKGKLLDEWRRKTEGQKQE</sequence>